<evidence type="ECO:0000313" key="7">
    <source>
        <dbReference type="EMBL" id="SIT58352.1"/>
    </source>
</evidence>
<dbReference type="Proteomes" id="UP000188388">
    <property type="component" value="Unassembled WGS sequence"/>
</dbReference>
<dbReference type="CDD" id="cd05926">
    <property type="entry name" value="FACL_fum10p_like"/>
    <property type="match status" value="1"/>
</dbReference>
<accession>A0A1R3VEP8</accession>
<proteinExistence type="inferred from homology"/>
<evidence type="ECO:0000259" key="6">
    <source>
        <dbReference type="Pfam" id="PF13193"/>
    </source>
</evidence>
<dbReference type="PANTHER" id="PTHR43201">
    <property type="entry name" value="ACYL-COA SYNTHETASE"/>
    <property type="match status" value="1"/>
</dbReference>
<dbReference type="SUPFAM" id="SSF56801">
    <property type="entry name" value="Acetyl-CoA synthetase-like"/>
    <property type="match status" value="1"/>
</dbReference>
<keyword evidence="4" id="KW-0067">ATP-binding</keyword>
<comment type="similarity">
    <text evidence="1">Belongs to the ATP-dependent AMP-binding enzyme family.</text>
</comment>
<dbReference type="InterPro" id="IPR045310">
    <property type="entry name" value="Pcs60-like"/>
</dbReference>
<dbReference type="EC" id="6.-.-.-" evidence="7"/>
<dbReference type="EMBL" id="FTPD01000045">
    <property type="protein sequence ID" value="SIT58352.1"/>
    <property type="molecule type" value="Genomic_DNA"/>
</dbReference>
<sequence>MSEAVSIIERLAAGADDAPAISAPDRITLSHGGLRQLISETAAQLHALGLGRGDRVAIVLPNGPEMATVFVAVAAAASTAPLNPAYRADELDFYLSDIGAKAILVAEDESGPAVTVAERLDIAVLRLTALRDAPAGSFKIEGKPVGPSVSPGLAEDGDIALLLHTSGTTSRPKLVPLSHANLAASAAHIGATLGLTAGDRCLNIMPLFHIHGLIAAVLSSLAAGGSVFCTPGFNALRFFHWLSEARPSWYTAVPTMHQAILPRATRNAEALAAASLRFIRSSSASLPPQVMAELEATFGCPVIESYGMTEAAHQMASNRLPPGLRKPGSVGAAAGPEVAVMAPDGRLLQPGDTGEIVIRGPNVTAGYENNPDANATAFAHGWFHTGDQGVLDDDFYLRVTGRLKEIINRGGEKISPLEVDDVLMDHPAVAQVVTFATPHDKLGEEVAAAIVLREGMAVTEAEIRSFAATRLADFKVPRIVLILDEIPKGATGKLQRIGLATKLGLVKPELAKPGLAKPGLG</sequence>
<feature type="domain" description="AMP-binding enzyme C-terminal" evidence="6">
    <location>
        <begin position="418"/>
        <end position="493"/>
    </location>
</feature>
<dbReference type="Pfam" id="PF00501">
    <property type="entry name" value="AMP-binding"/>
    <property type="match status" value="1"/>
</dbReference>
<dbReference type="Gene3D" id="3.40.50.12780">
    <property type="entry name" value="N-terminal domain of ligase-like"/>
    <property type="match status" value="1"/>
</dbReference>
<keyword evidence="3" id="KW-0547">Nucleotide-binding</keyword>
<evidence type="ECO:0000256" key="2">
    <source>
        <dbReference type="ARBA" id="ARBA00022598"/>
    </source>
</evidence>
<feature type="domain" description="AMP-dependent synthetase/ligase" evidence="5">
    <location>
        <begin position="9"/>
        <end position="367"/>
    </location>
</feature>
<reference evidence="8" key="1">
    <citation type="submission" date="2017-01" db="EMBL/GenBank/DDBJ databases">
        <authorList>
            <person name="Brunel B."/>
        </authorList>
    </citation>
    <scope>NUCLEOTIDE SEQUENCE [LARGE SCALE GENOMIC DNA]</scope>
</reference>
<dbReference type="InterPro" id="IPR020845">
    <property type="entry name" value="AMP-binding_CS"/>
</dbReference>
<dbReference type="GO" id="GO:0031956">
    <property type="term" value="F:medium-chain fatty acid-CoA ligase activity"/>
    <property type="evidence" value="ECO:0007669"/>
    <property type="project" value="TreeGrafter"/>
</dbReference>
<dbReference type="InterPro" id="IPR042099">
    <property type="entry name" value="ANL_N_sf"/>
</dbReference>
<evidence type="ECO:0000259" key="5">
    <source>
        <dbReference type="Pfam" id="PF00501"/>
    </source>
</evidence>
<dbReference type="InterPro" id="IPR000873">
    <property type="entry name" value="AMP-dep_synth/lig_dom"/>
</dbReference>
<dbReference type="RefSeq" id="WP_077381418.1">
    <property type="nucleotide sequence ID" value="NZ_FTPD01000045.1"/>
</dbReference>
<evidence type="ECO:0000256" key="4">
    <source>
        <dbReference type="ARBA" id="ARBA00022840"/>
    </source>
</evidence>
<dbReference type="GO" id="GO:0005524">
    <property type="term" value="F:ATP binding"/>
    <property type="evidence" value="ECO:0007669"/>
    <property type="project" value="UniProtKB-KW"/>
</dbReference>
<organism evidence="7 8">
    <name type="scientific">Mesorhizobium prunaredense</name>
    <dbReference type="NCBI Taxonomy" id="1631249"/>
    <lineage>
        <taxon>Bacteria</taxon>
        <taxon>Pseudomonadati</taxon>
        <taxon>Pseudomonadota</taxon>
        <taxon>Alphaproteobacteria</taxon>
        <taxon>Hyphomicrobiales</taxon>
        <taxon>Phyllobacteriaceae</taxon>
        <taxon>Mesorhizobium</taxon>
    </lineage>
</organism>
<keyword evidence="8" id="KW-1185">Reference proteome</keyword>
<name>A0A1R3VEP8_9HYPH</name>
<dbReference type="Pfam" id="PF13193">
    <property type="entry name" value="AMP-binding_C"/>
    <property type="match status" value="1"/>
</dbReference>
<dbReference type="PROSITE" id="PS00455">
    <property type="entry name" value="AMP_BINDING"/>
    <property type="match status" value="1"/>
</dbReference>
<dbReference type="AlphaFoldDB" id="A0A1R3VEP8"/>
<evidence type="ECO:0000313" key="8">
    <source>
        <dbReference type="Proteomes" id="UP000188388"/>
    </source>
</evidence>
<dbReference type="PANTHER" id="PTHR43201:SF5">
    <property type="entry name" value="MEDIUM-CHAIN ACYL-COA LIGASE ACSF2, MITOCHONDRIAL"/>
    <property type="match status" value="1"/>
</dbReference>
<evidence type="ECO:0000256" key="1">
    <source>
        <dbReference type="ARBA" id="ARBA00006432"/>
    </source>
</evidence>
<dbReference type="InterPro" id="IPR025110">
    <property type="entry name" value="AMP-bd_C"/>
</dbReference>
<dbReference type="GO" id="GO:0006631">
    <property type="term" value="P:fatty acid metabolic process"/>
    <property type="evidence" value="ECO:0007669"/>
    <property type="project" value="TreeGrafter"/>
</dbReference>
<evidence type="ECO:0000256" key="3">
    <source>
        <dbReference type="ARBA" id="ARBA00022741"/>
    </source>
</evidence>
<protein>
    <submittedName>
        <fullName evidence="7">Putative peroxisomal-coenzyme A synthetase</fullName>
        <ecNumber evidence="7">6.-.-.-</ecNumber>
    </submittedName>
</protein>
<dbReference type="InterPro" id="IPR045851">
    <property type="entry name" value="AMP-bd_C_sf"/>
</dbReference>
<dbReference type="Gene3D" id="3.30.300.30">
    <property type="match status" value="1"/>
</dbReference>
<keyword evidence="2 7" id="KW-0436">Ligase</keyword>
<dbReference type="STRING" id="1631249.BQ8794_50454"/>
<gene>
    <name evidence="7" type="ORF">BQ8794_50454</name>
</gene>